<accession>A0A9K3HWP0</accession>
<proteinExistence type="predicted"/>
<reference evidence="2" key="1">
    <citation type="journal article" date="2017" name="Nature">
        <title>The sunflower genome provides insights into oil metabolism, flowering and Asterid evolution.</title>
        <authorList>
            <person name="Badouin H."/>
            <person name="Gouzy J."/>
            <person name="Grassa C.J."/>
            <person name="Murat F."/>
            <person name="Staton S.E."/>
            <person name="Cottret L."/>
            <person name="Lelandais-Briere C."/>
            <person name="Owens G.L."/>
            <person name="Carrere S."/>
            <person name="Mayjonade B."/>
            <person name="Legrand L."/>
            <person name="Gill N."/>
            <person name="Kane N.C."/>
            <person name="Bowers J.E."/>
            <person name="Hubner S."/>
            <person name="Bellec A."/>
            <person name="Berard A."/>
            <person name="Berges H."/>
            <person name="Blanchet N."/>
            <person name="Boniface M.C."/>
            <person name="Brunel D."/>
            <person name="Catrice O."/>
            <person name="Chaidir N."/>
            <person name="Claudel C."/>
            <person name="Donnadieu C."/>
            <person name="Faraut T."/>
            <person name="Fievet G."/>
            <person name="Helmstetter N."/>
            <person name="King M."/>
            <person name="Knapp S.J."/>
            <person name="Lai Z."/>
            <person name="Le Paslier M.C."/>
            <person name="Lippi Y."/>
            <person name="Lorenzon L."/>
            <person name="Mandel J.R."/>
            <person name="Marage G."/>
            <person name="Marchand G."/>
            <person name="Marquand E."/>
            <person name="Bret-Mestries E."/>
            <person name="Morien E."/>
            <person name="Nambeesan S."/>
            <person name="Nguyen T."/>
            <person name="Pegot-Espagnet P."/>
            <person name="Pouilly N."/>
            <person name="Raftis F."/>
            <person name="Sallet E."/>
            <person name="Schiex T."/>
            <person name="Thomas J."/>
            <person name="Vandecasteele C."/>
            <person name="Vares D."/>
            <person name="Vear F."/>
            <person name="Vautrin S."/>
            <person name="Crespi M."/>
            <person name="Mangin B."/>
            <person name="Burke J.M."/>
            <person name="Salse J."/>
            <person name="Munos S."/>
            <person name="Vincourt P."/>
            <person name="Rieseberg L.H."/>
            <person name="Langlade N.B."/>
        </authorList>
    </citation>
    <scope>NUCLEOTIDE SEQUENCE</scope>
    <source>
        <tissue evidence="2">Leaves</tissue>
    </source>
</reference>
<evidence type="ECO:0000313" key="2">
    <source>
        <dbReference type="EMBL" id="KAF5785800.1"/>
    </source>
</evidence>
<sequence>MHQFRKPHRACQRLNRVMQFRSVLAPLVPALLHLLRVRLMLLGHFLFSLGQLVPVLSTECRLVLIP</sequence>
<dbReference type="Gramene" id="mRNA:HanXRQr2_Chr10g0432961">
    <property type="protein sequence ID" value="mRNA:HanXRQr2_Chr10g0432961"/>
    <property type="gene ID" value="HanXRQr2_Chr10g0432961"/>
</dbReference>
<dbReference type="EMBL" id="MNCJ02000325">
    <property type="protein sequence ID" value="KAF5785800.1"/>
    <property type="molecule type" value="Genomic_DNA"/>
</dbReference>
<gene>
    <name evidence="2" type="ORF">HanXRQr2_Chr10g0432961</name>
</gene>
<dbReference type="Proteomes" id="UP000215914">
    <property type="component" value="Unassembled WGS sequence"/>
</dbReference>
<dbReference type="AlphaFoldDB" id="A0A9K3HWP0"/>
<keyword evidence="1" id="KW-0812">Transmembrane</keyword>
<protein>
    <submittedName>
        <fullName evidence="2">Uncharacterized protein</fullName>
    </submittedName>
</protein>
<comment type="caution">
    <text evidence="2">The sequence shown here is derived from an EMBL/GenBank/DDBJ whole genome shotgun (WGS) entry which is preliminary data.</text>
</comment>
<keyword evidence="1" id="KW-0472">Membrane</keyword>
<keyword evidence="1" id="KW-1133">Transmembrane helix</keyword>
<organism evidence="2 3">
    <name type="scientific">Helianthus annuus</name>
    <name type="common">Common sunflower</name>
    <dbReference type="NCBI Taxonomy" id="4232"/>
    <lineage>
        <taxon>Eukaryota</taxon>
        <taxon>Viridiplantae</taxon>
        <taxon>Streptophyta</taxon>
        <taxon>Embryophyta</taxon>
        <taxon>Tracheophyta</taxon>
        <taxon>Spermatophyta</taxon>
        <taxon>Magnoliopsida</taxon>
        <taxon>eudicotyledons</taxon>
        <taxon>Gunneridae</taxon>
        <taxon>Pentapetalae</taxon>
        <taxon>asterids</taxon>
        <taxon>campanulids</taxon>
        <taxon>Asterales</taxon>
        <taxon>Asteraceae</taxon>
        <taxon>Asteroideae</taxon>
        <taxon>Heliantheae alliance</taxon>
        <taxon>Heliantheae</taxon>
        <taxon>Helianthus</taxon>
    </lineage>
</organism>
<evidence type="ECO:0000313" key="3">
    <source>
        <dbReference type="Proteomes" id="UP000215914"/>
    </source>
</evidence>
<evidence type="ECO:0000256" key="1">
    <source>
        <dbReference type="SAM" id="Phobius"/>
    </source>
</evidence>
<feature type="transmembrane region" description="Helical" evidence="1">
    <location>
        <begin position="23"/>
        <end position="47"/>
    </location>
</feature>
<keyword evidence="3" id="KW-1185">Reference proteome</keyword>
<name>A0A9K3HWP0_HELAN</name>
<reference evidence="2" key="2">
    <citation type="submission" date="2020-06" db="EMBL/GenBank/DDBJ databases">
        <title>Helianthus annuus Genome sequencing and assembly Release 2.</title>
        <authorList>
            <person name="Gouzy J."/>
            <person name="Langlade N."/>
            <person name="Munos S."/>
        </authorList>
    </citation>
    <scope>NUCLEOTIDE SEQUENCE</scope>
    <source>
        <tissue evidence="2">Leaves</tissue>
    </source>
</reference>